<comment type="caution">
    <text evidence="1">The sequence shown here is derived from an EMBL/GenBank/DDBJ whole genome shotgun (WGS) entry which is preliminary data.</text>
</comment>
<accession>A0A942Y889</accession>
<evidence type="ECO:0000313" key="1">
    <source>
        <dbReference type="EMBL" id="MBS4182091.1"/>
    </source>
</evidence>
<gene>
    <name evidence="1" type="ORF">KHB02_11910</name>
</gene>
<dbReference type="EMBL" id="JAGYPE010000002">
    <property type="protein sequence ID" value="MBS4182091.1"/>
    <property type="molecule type" value="Genomic_DNA"/>
</dbReference>
<sequence length="158" mass="16040">MVKVTVSPDRVVAMPNVRGVTTGTDEAASPGIVTLTVAVPAPFENMATSCEVPLTDSAFTGTVVPFTETVWAVAVGAVGLPGFGWIAAVPVVTALALVPTSAAEAAPPVPTVAIRTAAAVTVVSVRRRMSISLDRWAVCGWCCPPTPRRGAGGGFRGP</sequence>
<reference evidence="1" key="1">
    <citation type="submission" date="2021-05" db="EMBL/GenBank/DDBJ databases">
        <title>Novel Bacillus species.</title>
        <authorList>
            <person name="Liu G."/>
        </authorList>
    </citation>
    <scope>NUCLEOTIDE SEQUENCE</scope>
    <source>
        <strain evidence="1">FJAT-50051</strain>
    </source>
</reference>
<protein>
    <submittedName>
        <fullName evidence="1">Uncharacterized protein</fullName>
    </submittedName>
</protein>
<dbReference type="AlphaFoldDB" id="A0A942Y889"/>
<proteinExistence type="predicted"/>
<name>A0A942Y889_9BACI</name>
<organism evidence="1">
    <name type="scientific">Neobacillus citreus</name>
    <dbReference type="NCBI Taxonomy" id="2833578"/>
    <lineage>
        <taxon>Bacteria</taxon>
        <taxon>Bacillati</taxon>
        <taxon>Bacillota</taxon>
        <taxon>Bacilli</taxon>
        <taxon>Bacillales</taxon>
        <taxon>Bacillaceae</taxon>
        <taxon>Neobacillus</taxon>
    </lineage>
</organism>